<organism evidence="1">
    <name type="scientific">Cryptomonas curvata</name>
    <dbReference type="NCBI Taxonomy" id="233186"/>
    <lineage>
        <taxon>Eukaryota</taxon>
        <taxon>Cryptophyceae</taxon>
        <taxon>Cryptomonadales</taxon>
        <taxon>Cryptomonadaceae</taxon>
        <taxon>Cryptomonas</taxon>
    </lineage>
</organism>
<dbReference type="Gene3D" id="3.90.1200.10">
    <property type="match status" value="1"/>
</dbReference>
<accession>A0A7S0NAJ0</accession>
<dbReference type="AlphaFoldDB" id="A0A7S0NAJ0"/>
<dbReference type="EMBL" id="HBEZ01060436">
    <property type="protein sequence ID" value="CAD8663879.1"/>
    <property type="molecule type" value="Transcribed_RNA"/>
</dbReference>
<evidence type="ECO:0008006" key="2">
    <source>
        <dbReference type="Google" id="ProtNLM"/>
    </source>
</evidence>
<name>A0A7S0NAJ0_9CRYP</name>
<evidence type="ECO:0000313" key="1">
    <source>
        <dbReference type="EMBL" id="CAD8663879.1"/>
    </source>
</evidence>
<sequence length="337" mass="37675">MISITYQKLLPLFAKIGSKPFDYVHQVYVPNNSSSHVDFAAIDSHDGALKVHSLLEIKWSDVEKEFPESEVTACGSLFRLTGASHQPWIPVLVLSKSHLQIGVAFAFVGGRWAYSEIFKLDKRADFSVSDEGDVLSNLRFALFFCQSAEYHRESKDLCDTKHLVDRNGRILLEDAALLGNRVIVGVDERRKRKILKFYACKADAEKALAVEKLAPGYAPGVAELAEGCADDGMYAVLDDFHESRQVTYRHLIDLTRKVENLWKAGWVQGDLRLPNVIFGPGDVTTIIDWEWAGLVGNTMFPSNVRKNSFGPDAISRILPGELIPANFDLSRRFAKST</sequence>
<dbReference type="InterPro" id="IPR011009">
    <property type="entry name" value="Kinase-like_dom_sf"/>
</dbReference>
<protein>
    <recommendedName>
        <fullName evidence="2">Aminoglycoside phosphotransferase domain-containing protein</fullName>
    </recommendedName>
</protein>
<dbReference type="SUPFAM" id="SSF56112">
    <property type="entry name" value="Protein kinase-like (PK-like)"/>
    <property type="match status" value="1"/>
</dbReference>
<reference evidence="1" key="1">
    <citation type="submission" date="2021-01" db="EMBL/GenBank/DDBJ databases">
        <authorList>
            <person name="Corre E."/>
            <person name="Pelletier E."/>
            <person name="Niang G."/>
            <person name="Scheremetjew M."/>
            <person name="Finn R."/>
            <person name="Kale V."/>
            <person name="Holt S."/>
            <person name="Cochrane G."/>
            <person name="Meng A."/>
            <person name="Brown T."/>
            <person name="Cohen L."/>
        </authorList>
    </citation>
    <scope>NUCLEOTIDE SEQUENCE</scope>
    <source>
        <strain evidence="1">CCAP979/52</strain>
    </source>
</reference>
<gene>
    <name evidence="1" type="ORF">CCUR1050_LOCUS33197</name>
</gene>
<proteinExistence type="predicted"/>